<dbReference type="EMBL" id="CAWUOM010000073">
    <property type="protein sequence ID" value="CAK7270488.1"/>
    <property type="molecule type" value="Genomic_DNA"/>
</dbReference>
<dbReference type="InterPro" id="IPR025714">
    <property type="entry name" value="Methyltranfer_dom"/>
</dbReference>
<evidence type="ECO:0000313" key="3">
    <source>
        <dbReference type="EMBL" id="CAK7270488.1"/>
    </source>
</evidence>
<reference evidence="3 4" key="1">
    <citation type="submission" date="2024-01" db="EMBL/GenBank/DDBJ databases">
        <authorList>
            <person name="Allen C."/>
            <person name="Tagirdzhanova G."/>
        </authorList>
    </citation>
    <scope>NUCLEOTIDE SEQUENCE [LARGE SCALE GENOMIC DNA]</scope>
    <source>
        <strain evidence="3 4">CBS 573.63</strain>
    </source>
</reference>
<accession>A0ABP0DQB5</accession>
<name>A0ABP0DQB5_9PEZI</name>
<gene>
    <name evidence="3" type="ORF">SEPCBS57363_004126</name>
</gene>
<feature type="domain" description="Methyltransferase" evidence="2">
    <location>
        <begin position="41"/>
        <end position="167"/>
    </location>
</feature>
<evidence type="ECO:0000259" key="2">
    <source>
        <dbReference type="Pfam" id="PF13847"/>
    </source>
</evidence>
<proteinExistence type="inferred from homology"/>
<sequence>MAHFPQTAASQHMYAARAGRYNNSWHFPYAERLARIANPRPGQRILDLCCGTGLELFLLAEALNEEGTSDDSGVVIGVDVTAEMLAVAADRLSARPELANRVRLLRHDATHLETLVTADPFKLLEKHSFDTIVCSNAFVLFDDPDAVVASWREYLKRPVYVAARTHPDESHRGYESQNDYCSTHHREPGGKLVVDIPHEAAQRGGLTMERVARRMGLRFPSNRSWVTSVDSMRNVLERNGYHVEHIVELDHVSGHGATHITPDRVDELYESMTKSPAFSAMVAGAGPGVEMATVIRHGRPIFREELAKAADRDGRVLVSDTMYVYVARLAH</sequence>
<protein>
    <recommendedName>
        <fullName evidence="2">Methyltransferase domain-containing protein</fullName>
    </recommendedName>
</protein>
<evidence type="ECO:0000256" key="1">
    <source>
        <dbReference type="ARBA" id="ARBA00038158"/>
    </source>
</evidence>
<dbReference type="PANTHER" id="PTHR43591">
    <property type="entry name" value="METHYLTRANSFERASE"/>
    <property type="match status" value="1"/>
</dbReference>
<comment type="similarity">
    <text evidence="1">Belongs to the methyltransferase superfamily. LaeA methyltransferase family.</text>
</comment>
<dbReference type="InterPro" id="IPR029063">
    <property type="entry name" value="SAM-dependent_MTases_sf"/>
</dbReference>
<dbReference type="Proteomes" id="UP001642501">
    <property type="component" value="Unassembled WGS sequence"/>
</dbReference>
<organism evidence="3 4">
    <name type="scientific">Sporothrix epigloea</name>
    <dbReference type="NCBI Taxonomy" id="1892477"/>
    <lineage>
        <taxon>Eukaryota</taxon>
        <taxon>Fungi</taxon>
        <taxon>Dikarya</taxon>
        <taxon>Ascomycota</taxon>
        <taxon>Pezizomycotina</taxon>
        <taxon>Sordariomycetes</taxon>
        <taxon>Sordariomycetidae</taxon>
        <taxon>Ophiostomatales</taxon>
        <taxon>Ophiostomataceae</taxon>
        <taxon>Sporothrix</taxon>
    </lineage>
</organism>
<dbReference type="SUPFAM" id="SSF53335">
    <property type="entry name" value="S-adenosyl-L-methionine-dependent methyltransferases"/>
    <property type="match status" value="1"/>
</dbReference>
<dbReference type="PANTHER" id="PTHR43591:SF24">
    <property type="entry name" value="2-METHOXY-6-POLYPRENYL-1,4-BENZOQUINOL METHYLASE, MITOCHONDRIAL"/>
    <property type="match status" value="1"/>
</dbReference>
<dbReference type="Pfam" id="PF13847">
    <property type="entry name" value="Methyltransf_31"/>
    <property type="match status" value="1"/>
</dbReference>
<dbReference type="Gene3D" id="3.40.50.150">
    <property type="entry name" value="Vaccinia Virus protein VP39"/>
    <property type="match status" value="1"/>
</dbReference>
<evidence type="ECO:0000313" key="4">
    <source>
        <dbReference type="Proteomes" id="UP001642501"/>
    </source>
</evidence>
<keyword evidence="4" id="KW-1185">Reference proteome</keyword>
<comment type="caution">
    <text evidence="3">The sequence shown here is derived from an EMBL/GenBank/DDBJ whole genome shotgun (WGS) entry which is preliminary data.</text>
</comment>
<dbReference type="CDD" id="cd02440">
    <property type="entry name" value="AdoMet_MTases"/>
    <property type="match status" value="1"/>
</dbReference>